<proteinExistence type="predicted"/>
<evidence type="ECO:0000313" key="3">
    <source>
        <dbReference type="Proteomes" id="UP000076154"/>
    </source>
</evidence>
<name>A0A369J7L2_HYPMA</name>
<gene>
    <name evidence="2" type="ORF">Hypma_016532</name>
</gene>
<dbReference type="EMBL" id="LUEZ02000096">
    <property type="protein sequence ID" value="RDB14836.1"/>
    <property type="molecule type" value="Genomic_DNA"/>
</dbReference>
<comment type="caution">
    <text evidence="2">The sequence shown here is derived from an EMBL/GenBank/DDBJ whole genome shotgun (WGS) entry which is preliminary data.</text>
</comment>
<dbReference type="InParanoid" id="A0A369J7L2"/>
<dbReference type="Proteomes" id="UP000076154">
    <property type="component" value="Unassembled WGS sequence"/>
</dbReference>
<protein>
    <submittedName>
        <fullName evidence="2">Uncharacterized protein</fullName>
    </submittedName>
</protein>
<feature type="coiled-coil region" evidence="1">
    <location>
        <begin position="203"/>
        <end position="279"/>
    </location>
</feature>
<evidence type="ECO:0000313" key="2">
    <source>
        <dbReference type="EMBL" id="RDB14836.1"/>
    </source>
</evidence>
<keyword evidence="1" id="KW-0175">Coiled coil</keyword>
<dbReference type="AlphaFoldDB" id="A0A369J7L2"/>
<keyword evidence="3" id="KW-1185">Reference proteome</keyword>
<accession>A0A369J7L2</accession>
<organism evidence="2 3">
    <name type="scientific">Hypsizygus marmoreus</name>
    <name type="common">White beech mushroom</name>
    <name type="synonym">Agaricus marmoreus</name>
    <dbReference type="NCBI Taxonomy" id="39966"/>
    <lineage>
        <taxon>Eukaryota</taxon>
        <taxon>Fungi</taxon>
        <taxon>Dikarya</taxon>
        <taxon>Basidiomycota</taxon>
        <taxon>Agaricomycotina</taxon>
        <taxon>Agaricomycetes</taxon>
        <taxon>Agaricomycetidae</taxon>
        <taxon>Agaricales</taxon>
        <taxon>Tricholomatineae</taxon>
        <taxon>Lyophyllaceae</taxon>
        <taxon>Hypsizygus</taxon>
    </lineage>
</organism>
<evidence type="ECO:0000256" key="1">
    <source>
        <dbReference type="SAM" id="Coils"/>
    </source>
</evidence>
<sequence length="399" mass="45416">MANPTSSQKLTALAVEAPETFPLLHSKIVQVTGVLATPQLSHTQPFSSNLSLNDIVNSLATQLEQKARAEFGLSDDVRISLDKVTIDSKNLSEIDMKSRLRNLEPERRSSMGSCTLIYTPNPDFVRGMIAQKKELIRENLVLSEDLGTLAPKRKNKGNHPKSKRSSALVLAPSKKIQPMSETWQNLNSSPTELPAAESDSQILKAMQKQMDLFRQQFADQEKKFAEQEERNAEFEKENIGLNEHVRKVEGRLKTVENENVDLRDKVERLTTAVKQHDRKLYRLYRRVVLDDAREKLFELCNITRRPDMSNEDLHNHMKGLIRENHRPVFDALGDDAFRLIFVGKLRERANKVAHKATKSELSLAISDSQLSQSTRDALAKVYRYAEDEDPIFSEIESQV</sequence>
<reference evidence="2" key="1">
    <citation type="submission" date="2018-04" db="EMBL/GenBank/DDBJ databases">
        <title>Whole genome sequencing of Hypsizygus marmoreus.</title>
        <authorList>
            <person name="Choi I.-G."/>
            <person name="Min B."/>
            <person name="Kim J.-G."/>
            <person name="Kim S."/>
            <person name="Oh Y.-L."/>
            <person name="Kong W.-S."/>
            <person name="Park H."/>
            <person name="Jeong J."/>
            <person name="Song E.-S."/>
        </authorList>
    </citation>
    <scope>NUCLEOTIDE SEQUENCE [LARGE SCALE GENOMIC DNA]</scope>
    <source>
        <strain evidence="2">51987-8</strain>
    </source>
</reference>